<evidence type="ECO:0000256" key="6">
    <source>
        <dbReference type="ARBA" id="ARBA00023203"/>
    </source>
</evidence>
<proteinExistence type="inferred from homology"/>
<dbReference type="Gene3D" id="1.20.58.570">
    <property type="match status" value="1"/>
</dbReference>
<evidence type="ECO:0000256" key="5">
    <source>
        <dbReference type="ARBA" id="ARBA00022490"/>
    </source>
</evidence>
<comment type="subcellular location">
    <subcellularLocation>
        <location evidence="1 8">Cytoplasm</location>
        <location evidence="1 8">Cytoskeleton</location>
    </subcellularLocation>
</comment>
<dbReference type="GO" id="GO:0000902">
    <property type="term" value="P:cell morphogenesis"/>
    <property type="evidence" value="ECO:0007669"/>
    <property type="project" value="TreeGrafter"/>
</dbReference>
<dbReference type="GO" id="GO:0051015">
    <property type="term" value="F:actin filament binding"/>
    <property type="evidence" value="ECO:0007669"/>
    <property type="project" value="TreeGrafter"/>
</dbReference>
<keyword evidence="7 8" id="KW-0206">Cytoskeleton</keyword>
<reference evidence="9" key="1">
    <citation type="submission" date="2020-04" db="EMBL/GenBank/DDBJ databases">
        <title>Analysis of mating type loci in Filobasidium floriforme.</title>
        <authorList>
            <person name="Nowrousian M."/>
        </authorList>
    </citation>
    <scope>NUCLEOTIDE SEQUENCE</scope>
    <source>
        <strain evidence="9">CBS 6242</strain>
    </source>
</reference>
<comment type="similarity">
    <text evidence="2 8">Belongs to the F-actin-capping protein beta subunit family.</text>
</comment>
<evidence type="ECO:0000256" key="8">
    <source>
        <dbReference type="RuleBase" id="RU365078"/>
    </source>
</evidence>
<keyword evidence="4 8" id="KW-0117">Actin capping</keyword>
<dbReference type="EMBL" id="JABELV010000172">
    <property type="protein sequence ID" value="KAG7528676.1"/>
    <property type="molecule type" value="Genomic_DNA"/>
</dbReference>
<comment type="caution">
    <text evidence="9">The sequence shown here is derived from an EMBL/GenBank/DDBJ whole genome shotgun (WGS) entry which is preliminary data.</text>
</comment>
<dbReference type="Proteomes" id="UP000812966">
    <property type="component" value="Unassembled WGS sequence"/>
</dbReference>
<comment type="subunit">
    <text evidence="8">Heterodimer of an alpha and a beta subunit.</text>
</comment>
<keyword evidence="6 8" id="KW-0009">Actin-binding</keyword>
<dbReference type="InterPro" id="IPR001698">
    <property type="entry name" value="CAPZB"/>
</dbReference>
<dbReference type="AlphaFoldDB" id="A0A8K0JI29"/>
<organism evidence="9 10">
    <name type="scientific">Filobasidium floriforme</name>
    <dbReference type="NCBI Taxonomy" id="5210"/>
    <lineage>
        <taxon>Eukaryota</taxon>
        <taxon>Fungi</taxon>
        <taxon>Dikarya</taxon>
        <taxon>Basidiomycota</taxon>
        <taxon>Agaricomycotina</taxon>
        <taxon>Tremellomycetes</taxon>
        <taxon>Filobasidiales</taxon>
        <taxon>Filobasidiaceae</taxon>
        <taxon>Filobasidium</taxon>
    </lineage>
</organism>
<dbReference type="SUPFAM" id="SSF90096">
    <property type="entry name" value="Subunits of heterodimeric actin filament capping protein Capz"/>
    <property type="match status" value="1"/>
</dbReference>
<dbReference type="GO" id="GO:0008290">
    <property type="term" value="C:F-actin capping protein complex"/>
    <property type="evidence" value="ECO:0007669"/>
    <property type="project" value="UniProtKB-UniRule"/>
</dbReference>
<evidence type="ECO:0000256" key="3">
    <source>
        <dbReference type="ARBA" id="ARBA00021859"/>
    </source>
</evidence>
<dbReference type="InterPro" id="IPR037282">
    <property type="entry name" value="CapZ_alpha/beta"/>
</dbReference>
<dbReference type="InterPro" id="IPR019771">
    <property type="entry name" value="F-actin_capping_bsu_CS"/>
</dbReference>
<dbReference type="Pfam" id="PF01115">
    <property type="entry name" value="F_actin_cap_B"/>
    <property type="match status" value="1"/>
</dbReference>
<dbReference type="FunFam" id="1.20.58.570:FF:000001">
    <property type="entry name" value="F-actin-capping protein subunit beta"/>
    <property type="match status" value="1"/>
</dbReference>
<dbReference type="GO" id="GO:0030036">
    <property type="term" value="P:actin cytoskeleton organization"/>
    <property type="evidence" value="ECO:0007669"/>
    <property type="project" value="InterPro"/>
</dbReference>
<comment type="function">
    <text evidence="8">F-actin-capping proteins bind in a Ca(2+)-independent manner to the fast growing ends of actin filaments (barbed end) thereby blocking the exchange of subunits at these ends. Unlike other capping proteins (such as gelsolin and severin), these proteins do not sever actin filaments.</text>
</comment>
<evidence type="ECO:0000256" key="4">
    <source>
        <dbReference type="ARBA" id="ARBA00022467"/>
    </source>
</evidence>
<evidence type="ECO:0000256" key="1">
    <source>
        <dbReference type="ARBA" id="ARBA00004245"/>
    </source>
</evidence>
<dbReference type="InterPro" id="IPR043175">
    <property type="entry name" value="CAPZB_N"/>
</dbReference>
<protein>
    <recommendedName>
        <fullName evidence="3 8">F-actin-capping protein subunit beta</fullName>
    </recommendedName>
</protein>
<evidence type="ECO:0000313" key="10">
    <source>
        <dbReference type="Proteomes" id="UP000812966"/>
    </source>
</evidence>
<dbReference type="PROSITE" id="PS00231">
    <property type="entry name" value="F_ACTIN_CAPPING_BETA"/>
    <property type="match status" value="1"/>
</dbReference>
<dbReference type="GO" id="GO:0051016">
    <property type="term" value="P:barbed-end actin filament capping"/>
    <property type="evidence" value="ECO:0007669"/>
    <property type="project" value="UniProtKB-UniRule"/>
</dbReference>
<dbReference type="PANTHER" id="PTHR10619:SF0">
    <property type="entry name" value="F-ACTIN-CAPPING PROTEIN SUBUNIT BETA ISOFORMS 1 AND 2"/>
    <property type="match status" value="1"/>
</dbReference>
<dbReference type="PRINTS" id="PR00192">
    <property type="entry name" value="FACTINCAPB"/>
</dbReference>
<dbReference type="InterPro" id="IPR042276">
    <property type="entry name" value="CapZ_alpha/beta_2"/>
</dbReference>
<sequence>MDPYSAALDLLRRLPPTNVSANLDVISRLCPDIAEDLAVSVDQPLQLKSDGENGKEYLCCDYNRDGESYRSPWSNAYSPPLADGAVPSETLRELEVGMNEAFDTYREMYFEGGSSSVYLWDLEEGGFAGVVLLKKALPSATLQKGSWDSIHVFEVRERSRQAHYSLTSTILLYLGSKTIMNEGDGDVSLSGTMTRQVEQDQTVTSPSQHVVNIGRMIEDIENKQRNSLSEVYFGKTKDIVAELRSIEGSEIKNREANLRRELLGAFGRRAPVE</sequence>
<gene>
    <name evidence="9" type="ORF">FFLO_06007</name>
</gene>
<dbReference type="Gene3D" id="3.90.1150.210">
    <property type="entry name" value="F-actin capping protein, beta subunit"/>
    <property type="match status" value="1"/>
</dbReference>
<keyword evidence="5 8" id="KW-0963">Cytoplasm</keyword>
<accession>A0A8K0JI29</accession>
<dbReference type="PANTHER" id="PTHR10619">
    <property type="entry name" value="F-ACTIN-CAPPING PROTEIN SUBUNIT BETA"/>
    <property type="match status" value="1"/>
</dbReference>
<evidence type="ECO:0000256" key="7">
    <source>
        <dbReference type="ARBA" id="ARBA00023212"/>
    </source>
</evidence>
<name>A0A8K0JI29_9TREE</name>
<evidence type="ECO:0000256" key="2">
    <source>
        <dbReference type="ARBA" id="ARBA00006039"/>
    </source>
</evidence>
<keyword evidence="10" id="KW-1185">Reference proteome</keyword>
<evidence type="ECO:0000313" key="9">
    <source>
        <dbReference type="EMBL" id="KAG7528676.1"/>
    </source>
</evidence>
<dbReference type="GO" id="GO:0005737">
    <property type="term" value="C:cytoplasm"/>
    <property type="evidence" value="ECO:0007669"/>
    <property type="project" value="InterPro"/>
</dbReference>